<organism evidence="4 5">
    <name type="scientific">Trypanosoma vivax (strain Y486)</name>
    <dbReference type="NCBI Taxonomy" id="1055687"/>
    <lineage>
        <taxon>Eukaryota</taxon>
        <taxon>Discoba</taxon>
        <taxon>Euglenozoa</taxon>
        <taxon>Kinetoplastea</taxon>
        <taxon>Metakinetoplastina</taxon>
        <taxon>Trypanosomatida</taxon>
        <taxon>Trypanosomatidae</taxon>
        <taxon>Trypanosoma</taxon>
        <taxon>Duttonella</taxon>
    </lineage>
</organism>
<feature type="non-terminal residue" evidence="4">
    <location>
        <position position="496"/>
    </location>
</feature>
<evidence type="ECO:0000259" key="1">
    <source>
        <dbReference type="Pfam" id="PF07999"/>
    </source>
</evidence>
<dbReference type="InterPro" id="IPR056000">
    <property type="entry name" value="DUF7578"/>
</dbReference>
<evidence type="ECO:0000259" key="3">
    <source>
        <dbReference type="Pfam" id="PF24466"/>
    </source>
</evidence>
<evidence type="ECO:0000313" key="5">
    <source>
        <dbReference type="Proteomes" id="UP000009027"/>
    </source>
</evidence>
<protein>
    <submittedName>
        <fullName evidence="4">Retrotransposon hot spot protein (RHS)</fullName>
    </submittedName>
</protein>
<gene>
    <name evidence="4" type="ORF">TvY486_0034020</name>
</gene>
<reference evidence="4 5" key="1">
    <citation type="journal article" date="2012" name="Proc. Natl. Acad. Sci. U.S.A.">
        <title>Antigenic diversity is generated by distinct evolutionary mechanisms in African trypanosome species.</title>
        <authorList>
            <person name="Jackson A.P."/>
            <person name="Berry A."/>
            <person name="Aslett M."/>
            <person name="Allison H.C."/>
            <person name="Burton P."/>
            <person name="Vavrova-Anderson J."/>
            <person name="Brown R."/>
            <person name="Browne H."/>
            <person name="Corton N."/>
            <person name="Hauser H."/>
            <person name="Gamble J."/>
            <person name="Gilderthorp R."/>
            <person name="Marcello L."/>
            <person name="McQuillan J."/>
            <person name="Otto T.D."/>
            <person name="Quail M.A."/>
            <person name="Sanders M.J."/>
            <person name="van Tonder A."/>
            <person name="Ginger M.L."/>
            <person name="Field M.C."/>
            <person name="Barry J.D."/>
            <person name="Hertz-Fowler C."/>
            <person name="Berriman M."/>
        </authorList>
    </citation>
    <scope>NUCLEOTIDE SEQUENCE</scope>
    <source>
        <strain evidence="4 5">Y486</strain>
    </source>
</reference>
<dbReference type="NCBIfam" id="TIGR01631">
    <property type="entry name" value="Trypano_RHS"/>
    <property type="match status" value="1"/>
</dbReference>
<feature type="domain" description="Retrotransposon hot spot protein N-terminal" evidence="2">
    <location>
        <begin position="183"/>
        <end position="307"/>
    </location>
</feature>
<dbReference type="VEuPathDB" id="TriTrypDB:TvY486_0034020"/>
<dbReference type="InterPro" id="IPR006518">
    <property type="entry name" value="Trypano_RHS"/>
</dbReference>
<dbReference type="Proteomes" id="UP000009027">
    <property type="component" value="Unassembled WGS sequence"/>
</dbReference>
<dbReference type="PANTHER" id="PTHR33129">
    <property type="entry name" value="PROTEIN KINASE DOMAIN-CONTAINING PROTEIN-RELATED"/>
    <property type="match status" value="1"/>
</dbReference>
<proteinExistence type="predicted"/>
<evidence type="ECO:0000313" key="4">
    <source>
        <dbReference type="EMBL" id="CCD20551.1"/>
    </source>
</evidence>
<sequence>QDEGGGAGEPALLRARVESVPGPRWTLSSDVADVLLRGARPPDNVMLLSECLERVGCDERVANGNVRMDVVIQRPERFIPDADLREMILSLPECQTYALVYRAVPLLRGHRITSVRQWGGADENTDAKRAVRDALADDRLWNTVSGLLDDAFSVVKDAEARKKERERARNAGNVVGEVIPGAFESVVNARWSHVLSGEAGMPLGMRVVDGLPENVWSYAEVNYSPSPLEVNRQAPRNGKLEIMVVSSEAGWPYTQFNNETRSVKNNAGVGRGGVLNAPTSNAVYIRREFVRVWYIVEKAMRAWYIERKLVEPRTCIVIGTPGIGKSFACGSFLLHQLLHYEGGLLDVVAYFVSKYCYVIHNARPGVPGSVVQYDNIDATVNLIVDMARKEKGQKRGFIIVDIGSGFTEPSSALPTNFWPTVVLTSPDKSHYEQWKKDRNGKLIYVNCDDERDLKAFVAWQKLFPLGQDAGITDELCKEISDEWKRVKQRIEQVGPL</sequence>
<feature type="domain" description="Retrotransposon hot spot protein,C-terminal" evidence="1">
    <location>
        <begin position="316"/>
        <end position="496"/>
    </location>
</feature>
<dbReference type="AlphaFoldDB" id="F9WSL2"/>
<dbReference type="Pfam" id="PF07999">
    <property type="entry name" value="RHSP"/>
    <property type="match status" value="1"/>
</dbReference>
<evidence type="ECO:0000259" key="2">
    <source>
        <dbReference type="Pfam" id="PF20445"/>
    </source>
</evidence>
<dbReference type="InterPro" id="IPR046836">
    <property type="entry name" value="RHS_C"/>
</dbReference>
<feature type="non-terminal residue" evidence="4">
    <location>
        <position position="1"/>
    </location>
</feature>
<dbReference type="InterPro" id="IPR052980">
    <property type="entry name" value="Crinkler_effector"/>
</dbReference>
<dbReference type="InterPro" id="IPR046835">
    <property type="entry name" value="RHS_N"/>
</dbReference>
<name>F9WSL2_TRYVY</name>
<accession>F9WSL2</accession>
<dbReference type="EMBL" id="CAEX01005868">
    <property type="protein sequence ID" value="CCD20551.1"/>
    <property type="molecule type" value="Genomic_DNA"/>
</dbReference>
<dbReference type="PANTHER" id="PTHR33129:SF3">
    <property type="entry name" value="HOT SPOT (RHS) PROTEIN, PUTATIVE-RELATED"/>
    <property type="match status" value="1"/>
</dbReference>
<dbReference type="Pfam" id="PF20445">
    <property type="entry name" value="RHS_N"/>
    <property type="match status" value="1"/>
</dbReference>
<dbReference type="Pfam" id="PF24466">
    <property type="entry name" value="DUF7578"/>
    <property type="match status" value="1"/>
</dbReference>
<keyword evidence="5" id="KW-1185">Reference proteome</keyword>
<feature type="domain" description="DUF7578" evidence="3">
    <location>
        <begin position="61"/>
        <end position="102"/>
    </location>
</feature>